<comment type="caution">
    <text evidence="9">The sequence shown here is derived from an EMBL/GenBank/DDBJ whole genome shotgun (WGS) entry which is preliminary data.</text>
</comment>
<protein>
    <submittedName>
        <fullName evidence="9">TolC family protein</fullName>
    </submittedName>
</protein>
<evidence type="ECO:0000313" key="9">
    <source>
        <dbReference type="EMBL" id="MFC5522124.1"/>
    </source>
</evidence>
<dbReference type="InterPro" id="IPR003423">
    <property type="entry name" value="OMP_efflux"/>
</dbReference>
<reference evidence="10" key="1">
    <citation type="journal article" date="2019" name="Int. J. Syst. Evol. Microbiol.">
        <title>The Global Catalogue of Microorganisms (GCM) 10K type strain sequencing project: providing services to taxonomists for standard genome sequencing and annotation.</title>
        <authorList>
            <consortium name="The Broad Institute Genomics Platform"/>
            <consortium name="The Broad Institute Genome Sequencing Center for Infectious Disease"/>
            <person name="Wu L."/>
            <person name="Ma J."/>
        </authorList>
    </citation>
    <scope>NUCLEOTIDE SEQUENCE [LARGE SCALE GENOMIC DNA]</scope>
    <source>
        <strain evidence="10">CGMCC 4.7277</strain>
    </source>
</reference>
<gene>
    <name evidence="9" type="ORF">ACFPP7_14555</name>
</gene>
<organism evidence="9 10">
    <name type="scientific">Polaromonas jejuensis</name>
    <dbReference type="NCBI Taxonomy" id="457502"/>
    <lineage>
        <taxon>Bacteria</taxon>
        <taxon>Pseudomonadati</taxon>
        <taxon>Pseudomonadota</taxon>
        <taxon>Betaproteobacteria</taxon>
        <taxon>Burkholderiales</taxon>
        <taxon>Comamonadaceae</taxon>
        <taxon>Polaromonas</taxon>
    </lineage>
</organism>
<feature type="chain" id="PRO_5046557170" evidence="8">
    <location>
        <begin position="32"/>
        <end position="434"/>
    </location>
</feature>
<keyword evidence="4" id="KW-1134">Transmembrane beta strand</keyword>
<name>A0ABW0QD31_9BURK</name>
<sequence length="434" mass="47237">MLSQLSNTTYRVVAAAASALVFLAAALPLHAQPAGRLSLDEALDIAQGNAPALSAAADGAQAAREMAVAAGQLPDPVLRLGVDNLPVNGADRLSLSRDFMTMRRIGVMQEYVSADKRALQRRRGELDAVRQDAARHSLAANLRRDVATAWFDRYYAVKSREILKTLETELELQLRTLDAQLRAGKASVAESPMATAVLLQTHDRILVVDKQERLAQIALARWLGKEAAREPGIAPNIEALALDPANPAVVASVPSVQAHASEREVAQADLAIAELNKRPNWSWELAYSQRGSAYSNMVSFGVSIPLPTNASNKQDRDIAAKQAQVQQANALHEDMRRETQAGVSSAYAEWQSLVERHKKLADALLPVARQRIDLSLAAYRGGQGTLASVLEARRAEVEAQLQLLDLQREIARLWAQLQYVYAESAKTHAEGVHP</sequence>
<dbReference type="EMBL" id="JBHSMX010000023">
    <property type="protein sequence ID" value="MFC5522124.1"/>
    <property type="molecule type" value="Genomic_DNA"/>
</dbReference>
<dbReference type="SUPFAM" id="SSF56954">
    <property type="entry name" value="Outer membrane efflux proteins (OEP)"/>
    <property type="match status" value="1"/>
</dbReference>
<dbReference type="InterPro" id="IPR051906">
    <property type="entry name" value="TolC-like"/>
</dbReference>
<evidence type="ECO:0000256" key="8">
    <source>
        <dbReference type="SAM" id="SignalP"/>
    </source>
</evidence>
<proteinExistence type="inferred from homology"/>
<dbReference type="PANTHER" id="PTHR30026">
    <property type="entry name" value="OUTER MEMBRANE PROTEIN TOLC"/>
    <property type="match status" value="1"/>
</dbReference>
<keyword evidence="3" id="KW-0813">Transport</keyword>
<keyword evidence="8" id="KW-0732">Signal</keyword>
<evidence type="ECO:0000256" key="1">
    <source>
        <dbReference type="ARBA" id="ARBA00004442"/>
    </source>
</evidence>
<dbReference type="PANTHER" id="PTHR30026:SF20">
    <property type="entry name" value="OUTER MEMBRANE PROTEIN TOLC"/>
    <property type="match status" value="1"/>
</dbReference>
<keyword evidence="5" id="KW-0812">Transmembrane</keyword>
<evidence type="ECO:0000256" key="4">
    <source>
        <dbReference type="ARBA" id="ARBA00022452"/>
    </source>
</evidence>
<dbReference type="Pfam" id="PF02321">
    <property type="entry name" value="OEP"/>
    <property type="match status" value="1"/>
</dbReference>
<comment type="subcellular location">
    <subcellularLocation>
        <location evidence="1">Cell outer membrane</location>
    </subcellularLocation>
</comment>
<comment type="similarity">
    <text evidence="2">Belongs to the outer membrane factor (OMF) (TC 1.B.17) family.</text>
</comment>
<dbReference type="Gene3D" id="1.20.1600.10">
    <property type="entry name" value="Outer membrane efflux proteins (OEP)"/>
    <property type="match status" value="1"/>
</dbReference>
<dbReference type="Proteomes" id="UP001596084">
    <property type="component" value="Unassembled WGS sequence"/>
</dbReference>
<evidence type="ECO:0000256" key="5">
    <source>
        <dbReference type="ARBA" id="ARBA00022692"/>
    </source>
</evidence>
<keyword evidence="10" id="KW-1185">Reference proteome</keyword>
<accession>A0ABW0QD31</accession>
<dbReference type="RefSeq" id="WP_157090325.1">
    <property type="nucleotide sequence ID" value="NZ_JBHSMX010000023.1"/>
</dbReference>
<keyword evidence="7" id="KW-0998">Cell outer membrane</keyword>
<evidence type="ECO:0000256" key="2">
    <source>
        <dbReference type="ARBA" id="ARBA00007613"/>
    </source>
</evidence>
<keyword evidence="6" id="KW-0472">Membrane</keyword>
<evidence type="ECO:0000256" key="3">
    <source>
        <dbReference type="ARBA" id="ARBA00022448"/>
    </source>
</evidence>
<evidence type="ECO:0000256" key="7">
    <source>
        <dbReference type="ARBA" id="ARBA00023237"/>
    </source>
</evidence>
<feature type="signal peptide" evidence="8">
    <location>
        <begin position="1"/>
        <end position="31"/>
    </location>
</feature>
<evidence type="ECO:0000256" key="6">
    <source>
        <dbReference type="ARBA" id="ARBA00023136"/>
    </source>
</evidence>
<evidence type="ECO:0000313" key="10">
    <source>
        <dbReference type="Proteomes" id="UP001596084"/>
    </source>
</evidence>